<keyword evidence="2" id="KW-1185">Reference proteome</keyword>
<sequence length="103" mass="11942">MPWNVSSTDLRKTRTAIHKWFELEEAVKKGKREGAKIQRYLSADPFCRHVNPVACYSGTCRWESPLKFTVTVSPDARARYFSRSYAQDCPGHEIDRTTTKPLY</sequence>
<accession>A0AA40G1D7</accession>
<organism evidence="1 2">
    <name type="scientific">Melipona bicolor</name>
    <dbReference type="NCBI Taxonomy" id="60889"/>
    <lineage>
        <taxon>Eukaryota</taxon>
        <taxon>Metazoa</taxon>
        <taxon>Ecdysozoa</taxon>
        <taxon>Arthropoda</taxon>
        <taxon>Hexapoda</taxon>
        <taxon>Insecta</taxon>
        <taxon>Pterygota</taxon>
        <taxon>Neoptera</taxon>
        <taxon>Endopterygota</taxon>
        <taxon>Hymenoptera</taxon>
        <taxon>Apocrita</taxon>
        <taxon>Aculeata</taxon>
        <taxon>Apoidea</taxon>
        <taxon>Anthophila</taxon>
        <taxon>Apidae</taxon>
        <taxon>Melipona</taxon>
    </lineage>
</organism>
<proteinExistence type="predicted"/>
<protein>
    <submittedName>
        <fullName evidence="1">Uncharacterized protein</fullName>
    </submittedName>
</protein>
<dbReference type="EMBL" id="JAHYIQ010000009">
    <property type="protein sequence ID" value="KAK1129195.1"/>
    <property type="molecule type" value="Genomic_DNA"/>
</dbReference>
<evidence type="ECO:0000313" key="2">
    <source>
        <dbReference type="Proteomes" id="UP001177670"/>
    </source>
</evidence>
<comment type="caution">
    <text evidence="1">The sequence shown here is derived from an EMBL/GenBank/DDBJ whole genome shotgun (WGS) entry which is preliminary data.</text>
</comment>
<evidence type="ECO:0000313" key="1">
    <source>
        <dbReference type="EMBL" id="KAK1129195.1"/>
    </source>
</evidence>
<dbReference type="Proteomes" id="UP001177670">
    <property type="component" value="Unassembled WGS sequence"/>
</dbReference>
<dbReference type="AlphaFoldDB" id="A0AA40G1D7"/>
<gene>
    <name evidence="1" type="ORF">K0M31_020325</name>
</gene>
<reference evidence="1" key="1">
    <citation type="submission" date="2021-10" db="EMBL/GenBank/DDBJ databases">
        <title>Melipona bicolor Genome sequencing and assembly.</title>
        <authorList>
            <person name="Araujo N.S."/>
            <person name="Arias M.C."/>
        </authorList>
    </citation>
    <scope>NUCLEOTIDE SEQUENCE</scope>
    <source>
        <strain evidence="1">USP_2M_L1-L4_2017</strain>
        <tissue evidence="1">Whole body</tissue>
    </source>
</reference>
<name>A0AA40G1D7_9HYME</name>